<comment type="caution">
    <text evidence="1">The sequence shown here is derived from an EMBL/GenBank/DDBJ whole genome shotgun (WGS) entry which is preliminary data.</text>
</comment>
<keyword evidence="2" id="KW-1185">Reference proteome</keyword>
<evidence type="ECO:0000313" key="1">
    <source>
        <dbReference type="EMBL" id="GIY87165.1"/>
    </source>
</evidence>
<protein>
    <submittedName>
        <fullName evidence="1">Uncharacterized protein</fullName>
    </submittedName>
</protein>
<sequence>MCRLNYLACAERPLKEKLSFPNSVCPVKKINTLVAKACAERPLKEKLSFPNSVCPDEKINTLVAKRKAFTVASHYGIMTENCDINGFLCMFVVMRLLHSHMRDERNERIIYEVNRKW</sequence>
<accession>A0AAV4WZP3</accession>
<gene>
    <name evidence="1" type="ORF">CEXT_94141</name>
</gene>
<dbReference type="Proteomes" id="UP001054945">
    <property type="component" value="Unassembled WGS sequence"/>
</dbReference>
<evidence type="ECO:0000313" key="2">
    <source>
        <dbReference type="Proteomes" id="UP001054945"/>
    </source>
</evidence>
<proteinExistence type="predicted"/>
<organism evidence="1 2">
    <name type="scientific">Caerostris extrusa</name>
    <name type="common">Bark spider</name>
    <name type="synonym">Caerostris bankana</name>
    <dbReference type="NCBI Taxonomy" id="172846"/>
    <lineage>
        <taxon>Eukaryota</taxon>
        <taxon>Metazoa</taxon>
        <taxon>Ecdysozoa</taxon>
        <taxon>Arthropoda</taxon>
        <taxon>Chelicerata</taxon>
        <taxon>Arachnida</taxon>
        <taxon>Araneae</taxon>
        <taxon>Araneomorphae</taxon>
        <taxon>Entelegynae</taxon>
        <taxon>Araneoidea</taxon>
        <taxon>Araneidae</taxon>
        <taxon>Caerostris</taxon>
    </lineage>
</organism>
<reference evidence="1 2" key="1">
    <citation type="submission" date="2021-06" db="EMBL/GenBank/DDBJ databases">
        <title>Caerostris extrusa draft genome.</title>
        <authorList>
            <person name="Kono N."/>
            <person name="Arakawa K."/>
        </authorList>
    </citation>
    <scope>NUCLEOTIDE SEQUENCE [LARGE SCALE GENOMIC DNA]</scope>
</reference>
<dbReference type="EMBL" id="BPLR01016895">
    <property type="protein sequence ID" value="GIY87165.1"/>
    <property type="molecule type" value="Genomic_DNA"/>
</dbReference>
<dbReference type="AlphaFoldDB" id="A0AAV4WZP3"/>
<name>A0AAV4WZP3_CAEEX</name>